<organism evidence="3 4">
    <name type="scientific">Asticcacaulis aquaticus</name>
    <dbReference type="NCBI Taxonomy" id="2984212"/>
    <lineage>
        <taxon>Bacteria</taxon>
        <taxon>Pseudomonadati</taxon>
        <taxon>Pseudomonadota</taxon>
        <taxon>Alphaproteobacteria</taxon>
        <taxon>Caulobacterales</taxon>
        <taxon>Caulobacteraceae</taxon>
        <taxon>Asticcacaulis</taxon>
    </lineage>
</organism>
<reference evidence="3 4" key="1">
    <citation type="submission" date="2023-01" db="EMBL/GenBank/DDBJ databases">
        <title>Novel species of the genus Asticcacaulis isolated from rivers.</title>
        <authorList>
            <person name="Lu H."/>
        </authorList>
    </citation>
    <scope>NUCLEOTIDE SEQUENCE [LARGE SCALE GENOMIC DNA]</scope>
    <source>
        <strain evidence="3 4">BYS171W</strain>
    </source>
</reference>
<feature type="region of interest" description="Disordered" evidence="1">
    <location>
        <begin position="97"/>
        <end position="121"/>
    </location>
</feature>
<gene>
    <name evidence="3" type="ORF">PQU92_03850</name>
</gene>
<dbReference type="Proteomes" id="UP001214854">
    <property type="component" value="Unassembled WGS sequence"/>
</dbReference>
<keyword evidence="2" id="KW-0732">Signal</keyword>
<evidence type="ECO:0000256" key="2">
    <source>
        <dbReference type="SAM" id="SignalP"/>
    </source>
</evidence>
<accession>A0ABT5HQS5</accession>
<proteinExistence type="predicted"/>
<evidence type="ECO:0000313" key="4">
    <source>
        <dbReference type="Proteomes" id="UP001214854"/>
    </source>
</evidence>
<name>A0ABT5HQS5_9CAUL</name>
<keyword evidence="4" id="KW-1185">Reference proteome</keyword>
<feature type="compositionally biased region" description="Low complexity" evidence="1">
    <location>
        <begin position="105"/>
        <end position="121"/>
    </location>
</feature>
<sequence>MSRTLSLACLITALALPAAAQDSLENASRASGRTANASAELSGAGVLVAAGSVALPIILVGASAQSGGEAVRDSGETLWDEANAPLPVTKETVVAQAAPDVPYDAQKPAKPAQKTPQKTAQ</sequence>
<dbReference type="EMBL" id="JAQQKX010000002">
    <property type="protein sequence ID" value="MDC7682394.1"/>
    <property type="molecule type" value="Genomic_DNA"/>
</dbReference>
<dbReference type="RefSeq" id="WP_272746884.1">
    <property type="nucleotide sequence ID" value="NZ_JAQQKX010000002.1"/>
</dbReference>
<evidence type="ECO:0000313" key="3">
    <source>
        <dbReference type="EMBL" id="MDC7682394.1"/>
    </source>
</evidence>
<comment type="caution">
    <text evidence="3">The sequence shown here is derived from an EMBL/GenBank/DDBJ whole genome shotgun (WGS) entry which is preliminary data.</text>
</comment>
<feature type="signal peptide" evidence="2">
    <location>
        <begin position="1"/>
        <end position="20"/>
    </location>
</feature>
<evidence type="ECO:0000256" key="1">
    <source>
        <dbReference type="SAM" id="MobiDB-lite"/>
    </source>
</evidence>
<protein>
    <submittedName>
        <fullName evidence="3">Uncharacterized protein</fullName>
    </submittedName>
</protein>
<feature type="chain" id="PRO_5045132546" evidence="2">
    <location>
        <begin position="21"/>
        <end position="121"/>
    </location>
</feature>